<dbReference type="Gene3D" id="1.25.40.10">
    <property type="entry name" value="Tetratricopeptide repeat domain"/>
    <property type="match status" value="1"/>
</dbReference>
<evidence type="ECO:0000313" key="3">
    <source>
        <dbReference type="Proteomes" id="UP000078084"/>
    </source>
</evidence>
<sequence length="186" mass="21015">MLDHDKQASATPDQVIAFWREAGPALWFAKDTDFDRRFSQAFIADHLAAARRERDPWMDTAEGALALLLLLDQFPRNAFRGTAHMFATDPLALFYTEQALAFGHDLAIEPQLRPFMYLPLEHAEDLEAQIRCVALCQPLGGETLRYAEIHHDIISRFGRFPHRNAMLGRVTTTEEDAFLRAGGFGG</sequence>
<accession>A0A171KP37</accession>
<dbReference type="GeneID" id="99725370"/>
<dbReference type="PATRIC" id="fig|206506.3.peg.3286"/>
<proteinExistence type="predicted"/>
<dbReference type="Pfam" id="PF06041">
    <property type="entry name" value="DUF924"/>
    <property type="match status" value="1"/>
</dbReference>
<dbReference type="Gene3D" id="1.20.58.320">
    <property type="entry name" value="TPR-like"/>
    <property type="match status" value="1"/>
</dbReference>
<evidence type="ECO:0000313" key="2">
    <source>
        <dbReference type="EMBL" id="RZS65353.1"/>
    </source>
</evidence>
<name>A0A171KP37_9BURK</name>
<gene>
    <name evidence="1" type="ORF">AAV32_15435</name>
    <name evidence="2" type="ORF">EV679_3142</name>
</gene>
<dbReference type="Proteomes" id="UP000292039">
    <property type="component" value="Unassembled WGS sequence"/>
</dbReference>
<keyword evidence="3" id="KW-1185">Reference proteome</keyword>
<dbReference type="SUPFAM" id="SSF48452">
    <property type="entry name" value="TPR-like"/>
    <property type="match status" value="1"/>
</dbReference>
<dbReference type="AlphaFoldDB" id="A0A171KP37"/>
<dbReference type="STRING" id="206506.AAV32_15435"/>
<evidence type="ECO:0000313" key="1">
    <source>
        <dbReference type="EMBL" id="KKO70654.1"/>
    </source>
</evidence>
<evidence type="ECO:0000313" key="4">
    <source>
        <dbReference type="Proteomes" id="UP000292039"/>
    </source>
</evidence>
<reference evidence="2 4" key="2">
    <citation type="submission" date="2019-02" db="EMBL/GenBank/DDBJ databases">
        <title>Genomic Encyclopedia of Type Strains, Phase IV (KMG-IV): sequencing the most valuable type-strain genomes for metagenomic binning, comparative biology and taxonomic classification.</title>
        <authorList>
            <person name="Goeker M."/>
        </authorList>
    </citation>
    <scope>NUCLEOTIDE SEQUENCE [LARGE SCALE GENOMIC DNA]</scope>
    <source>
        <strain evidence="2 4">DSM 16618</strain>
    </source>
</reference>
<dbReference type="InterPro" id="IPR011990">
    <property type="entry name" value="TPR-like_helical_dom_sf"/>
</dbReference>
<dbReference type="OrthoDB" id="7593450at2"/>
<dbReference type="EMBL" id="SGWZ01000006">
    <property type="protein sequence ID" value="RZS65353.1"/>
    <property type="molecule type" value="Genomic_DNA"/>
</dbReference>
<organism evidence="1 3">
    <name type="scientific">Kerstersia gyiorum</name>
    <dbReference type="NCBI Taxonomy" id="206506"/>
    <lineage>
        <taxon>Bacteria</taxon>
        <taxon>Pseudomonadati</taxon>
        <taxon>Pseudomonadota</taxon>
        <taxon>Betaproteobacteria</taxon>
        <taxon>Burkholderiales</taxon>
        <taxon>Alcaligenaceae</taxon>
        <taxon>Kerstersia</taxon>
    </lineage>
</organism>
<reference evidence="1 3" key="1">
    <citation type="submission" date="2015-04" db="EMBL/GenBank/DDBJ databases">
        <title>Genome sequence of Kerstersia gyiorum CG1.</title>
        <authorList>
            <person name="Greninger A.L."/>
            <person name="Kozyreva V."/>
            <person name="Chaturvedi V."/>
        </authorList>
    </citation>
    <scope>NUCLEOTIDE SEQUENCE [LARGE SCALE GENOMIC DNA]</scope>
    <source>
        <strain evidence="1 3">CG1</strain>
    </source>
</reference>
<protein>
    <submittedName>
        <fullName evidence="1">SpoVR like family protein</fullName>
    </submittedName>
</protein>
<dbReference type="Proteomes" id="UP000078084">
    <property type="component" value="Unassembled WGS sequence"/>
</dbReference>
<comment type="caution">
    <text evidence="1">The sequence shown here is derived from an EMBL/GenBank/DDBJ whole genome shotgun (WGS) entry which is preliminary data.</text>
</comment>
<dbReference type="EMBL" id="LBNE01000013">
    <property type="protein sequence ID" value="KKO70654.1"/>
    <property type="molecule type" value="Genomic_DNA"/>
</dbReference>
<dbReference type="InterPro" id="IPR010323">
    <property type="entry name" value="DUF924"/>
</dbReference>
<dbReference type="RefSeq" id="WP_068374369.1">
    <property type="nucleotide sequence ID" value="NZ_CBCSEB010000004.1"/>
</dbReference>